<evidence type="ECO:0000313" key="2">
    <source>
        <dbReference type="EMBL" id="MPN46648.1"/>
    </source>
</evidence>
<dbReference type="EMBL" id="VSSQ01107491">
    <property type="protein sequence ID" value="MPN46648.1"/>
    <property type="molecule type" value="Genomic_DNA"/>
</dbReference>
<protein>
    <recommendedName>
        <fullName evidence="3">Lipoprotein</fullName>
    </recommendedName>
</protein>
<accession>A0A645I5W9</accession>
<proteinExistence type="predicted"/>
<organism evidence="2">
    <name type="scientific">bioreactor metagenome</name>
    <dbReference type="NCBI Taxonomy" id="1076179"/>
    <lineage>
        <taxon>unclassified sequences</taxon>
        <taxon>metagenomes</taxon>
        <taxon>ecological metagenomes</taxon>
    </lineage>
</organism>
<name>A0A645I5W9_9ZZZZ</name>
<dbReference type="PROSITE" id="PS51257">
    <property type="entry name" value="PROKAR_LIPOPROTEIN"/>
    <property type="match status" value="1"/>
</dbReference>
<evidence type="ECO:0008006" key="3">
    <source>
        <dbReference type="Google" id="ProtNLM"/>
    </source>
</evidence>
<gene>
    <name evidence="2" type="ORF">SDC9_194239</name>
</gene>
<sequence length="156" mass="15961">MNLKKVLVIGATVALAATALVGCSSTSTITEYDSSGKVVKVIETKDSVASEIRKDLQNKHVMILKTGWVAKIQGTPADAEQVGAANFELSAGSVSGAWMSIHKDDPNAPDIAKSMTDCVAKVLNTSLSATTSGVSGSTGTGQNTSSATTDNTKTTP</sequence>
<feature type="region of interest" description="Disordered" evidence="1">
    <location>
        <begin position="129"/>
        <end position="156"/>
    </location>
</feature>
<comment type="caution">
    <text evidence="2">The sequence shown here is derived from an EMBL/GenBank/DDBJ whole genome shotgun (WGS) entry which is preliminary data.</text>
</comment>
<evidence type="ECO:0000256" key="1">
    <source>
        <dbReference type="SAM" id="MobiDB-lite"/>
    </source>
</evidence>
<reference evidence="2" key="1">
    <citation type="submission" date="2019-08" db="EMBL/GenBank/DDBJ databases">
        <authorList>
            <person name="Kucharzyk K."/>
            <person name="Murdoch R.W."/>
            <person name="Higgins S."/>
            <person name="Loffler F."/>
        </authorList>
    </citation>
    <scope>NUCLEOTIDE SEQUENCE</scope>
</reference>
<dbReference type="AlphaFoldDB" id="A0A645I5W9"/>